<accession>A0A348WDT2</accession>
<name>A0A348WDT2_9RHOB</name>
<reference evidence="8 9" key="1">
    <citation type="journal article" date="2018" name="Nat. Biotechnol.">
        <title>A standardized bacterial taxonomy based on genome phylogeny substantially revises the tree of life.</title>
        <authorList>
            <person name="Parks D.H."/>
            <person name="Chuvochina M."/>
            <person name="Waite D.W."/>
            <person name="Rinke C."/>
            <person name="Skarshewski A."/>
            <person name="Chaumeil P.A."/>
            <person name="Hugenholtz P."/>
        </authorList>
    </citation>
    <scope>NUCLEOTIDE SEQUENCE [LARGE SCALE GENOMIC DNA]</scope>
    <source>
        <strain evidence="8">UBA9169</strain>
    </source>
</reference>
<dbReference type="Pfam" id="PF03963">
    <property type="entry name" value="FlgD"/>
    <property type="match status" value="1"/>
</dbReference>
<feature type="region of interest" description="Disordered" evidence="6">
    <location>
        <begin position="1"/>
        <end position="28"/>
    </location>
</feature>
<dbReference type="Proteomes" id="UP000264719">
    <property type="component" value="Unassembled WGS sequence"/>
</dbReference>
<protein>
    <recommendedName>
        <fullName evidence="2 5">Basal-body rod modification protein FlgD</fullName>
    </recommendedName>
</protein>
<dbReference type="InterPro" id="IPR025965">
    <property type="entry name" value="FlgD/Vpr_Ig-like"/>
</dbReference>
<dbReference type="AlphaFoldDB" id="A0A348WDT2"/>
<dbReference type="GO" id="GO:0044781">
    <property type="term" value="P:bacterial-type flagellum organization"/>
    <property type="evidence" value="ECO:0007669"/>
    <property type="project" value="UniProtKB-UniRule"/>
</dbReference>
<comment type="function">
    <text evidence="4 5">Required for flagellar hook formation. May act as a scaffolding protein.</text>
</comment>
<proteinExistence type="inferred from homology"/>
<comment type="caution">
    <text evidence="8">The sequence shown here is derived from an EMBL/GenBank/DDBJ whole genome shotgun (WGS) entry which is preliminary data.</text>
</comment>
<sequence length="227" mass="23945">MDVTTSTTSTGQAAQSGQANTQAESDSSSRAISADFETFLKMLTVQMRNQDPLNPVEGTDFAVQLATFSTVEQQVRTNDLLGALGYQLGGLGFGQLLGWVGMEARTTAPVAFDGAPVDLVLPGIALADRAEMVVTNAQGVEVQRQSVPASGGELTWVAVDEDGKPLPNGVYTLTVEGYASDAMLGSQPVEHRADIVEARQTAQGTRLLLSTGQEIASEEVIALRRSE</sequence>
<evidence type="ECO:0000256" key="1">
    <source>
        <dbReference type="ARBA" id="ARBA00010577"/>
    </source>
</evidence>
<feature type="domain" description="FlgD/Vpr Ig-like" evidence="7">
    <location>
        <begin position="125"/>
        <end position="178"/>
    </location>
</feature>
<evidence type="ECO:0000256" key="6">
    <source>
        <dbReference type="SAM" id="MobiDB-lite"/>
    </source>
</evidence>
<keyword evidence="3 5" id="KW-1005">Bacterial flagellum biogenesis</keyword>
<comment type="similarity">
    <text evidence="1 5">Belongs to the FlgD family.</text>
</comment>
<evidence type="ECO:0000256" key="3">
    <source>
        <dbReference type="ARBA" id="ARBA00022795"/>
    </source>
</evidence>
<evidence type="ECO:0000313" key="8">
    <source>
        <dbReference type="EMBL" id="HAR52694.1"/>
    </source>
</evidence>
<evidence type="ECO:0000256" key="2">
    <source>
        <dbReference type="ARBA" id="ARBA00016013"/>
    </source>
</evidence>
<feature type="compositionally biased region" description="Low complexity" evidence="6">
    <location>
        <begin position="1"/>
        <end position="23"/>
    </location>
</feature>
<evidence type="ECO:0000256" key="4">
    <source>
        <dbReference type="ARBA" id="ARBA00024746"/>
    </source>
</evidence>
<dbReference type="NCBIfam" id="NF009453">
    <property type="entry name" value="PRK12813.1"/>
    <property type="match status" value="1"/>
</dbReference>
<dbReference type="InterPro" id="IPR005648">
    <property type="entry name" value="FlgD"/>
</dbReference>
<dbReference type="Pfam" id="PF13860">
    <property type="entry name" value="FlgD_ig"/>
    <property type="match status" value="1"/>
</dbReference>
<keyword evidence="8" id="KW-0282">Flagellum</keyword>
<organism evidence="8 9">
    <name type="scientific">Roseovarius nubinhibens</name>
    <dbReference type="NCBI Taxonomy" id="314263"/>
    <lineage>
        <taxon>Bacteria</taxon>
        <taxon>Pseudomonadati</taxon>
        <taxon>Pseudomonadota</taxon>
        <taxon>Alphaproteobacteria</taxon>
        <taxon>Rhodobacterales</taxon>
        <taxon>Roseobacteraceae</taxon>
        <taxon>Roseovarius</taxon>
    </lineage>
</organism>
<keyword evidence="8" id="KW-0966">Cell projection</keyword>
<evidence type="ECO:0000259" key="7">
    <source>
        <dbReference type="Pfam" id="PF13860"/>
    </source>
</evidence>
<dbReference type="RefSeq" id="WP_339850927.1">
    <property type="nucleotide sequence ID" value="NZ_CAXAXR010000001.1"/>
</dbReference>
<dbReference type="EMBL" id="DMVW01000121">
    <property type="protein sequence ID" value="HAR52694.1"/>
    <property type="molecule type" value="Genomic_DNA"/>
</dbReference>
<keyword evidence="8" id="KW-0969">Cilium</keyword>
<evidence type="ECO:0000313" key="9">
    <source>
        <dbReference type="Proteomes" id="UP000264719"/>
    </source>
</evidence>
<gene>
    <name evidence="8" type="primary">flgD</name>
    <name evidence="8" type="ORF">DCS45_12595</name>
</gene>
<evidence type="ECO:0000256" key="5">
    <source>
        <dbReference type="RuleBase" id="RU362076"/>
    </source>
</evidence>